<dbReference type="OrthoDB" id="2191694at2759"/>
<dbReference type="Proteomes" id="UP000011082">
    <property type="component" value="Unassembled WGS sequence"/>
</dbReference>
<dbReference type="SUPFAM" id="SSF48371">
    <property type="entry name" value="ARM repeat"/>
    <property type="match status" value="1"/>
</dbReference>
<accession>L2GM32</accession>
<dbReference type="AlphaFoldDB" id="L2GM32"/>
<dbReference type="RefSeq" id="XP_007604531.1">
    <property type="nucleotide sequence ID" value="XM_007604469.1"/>
</dbReference>
<evidence type="ECO:0000313" key="2">
    <source>
        <dbReference type="Proteomes" id="UP000011082"/>
    </source>
</evidence>
<gene>
    <name evidence="1" type="ORF">VICG_01085</name>
</gene>
<dbReference type="GeneID" id="19881796"/>
<protein>
    <submittedName>
        <fullName evidence="1">Uncharacterized protein</fullName>
    </submittedName>
</protein>
<reference evidence="2" key="1">
    <citation type="submission" date="2011-05" db="EMBL/GenBank/DDBJ databases">
        <title>The genome sequence of Vittaforma corneae strain ATCC 50505.</title>
        <authorList>
            <consortium name="The Broad Institute Genome Sequencing Platform"/>
            <person name="Cuomo C."/>
            <person name="Didier E."/>
            <person name="Bowers L."/>
            <person name="Young S.K."/>
            <person name="Zeng Q."/>
            <person name="Gargeya S."/>
            <person name="Fitzgerald M."/>
            <person name="Haas B."/>
            <person name="Abouelleil A."/>
            <person name="Alvarado L."/>
            <person name="Arachchi H.M."/>
            <person name="Berlin A."/>
            <person name="Chapman S.B."/>
            <person name="Gearin G."/>
            <person name="Goldberg J."/>
            <person name="Griggs A."/>
            <person name="Gujja S."/>
            <person name="Hansen M."/>
            <person name="Heiman D."/>
            <person name="Howarth C."/>
            <person name="Larimer J."/>
            <person name="Lui A."/>
            <person name="MacDonald P.J.P."/>
            <person name="McCowen C."/>
            <person name="Montmayeur A."/>
            <person name="Murphy C."/>
            <person name="Neiman D."/>
            <person name="Pearson M."/>
            <person name="Priest M."/>
            <person name="Roberts A."/>
            <person name="Saif S."/>
            <person name="Shea T."/>
            <person name="Sisk P."/>
            <person name="Stolte C."/>
            <person name="Sykes S."/>
            <person name="Wortman J."/>
            <person name="Nusbaum C."/>
            <person name="Birren B."/>
        </authorList>
    </citation>
    <scope>NUCLEOTIDE SEQUENCE [LARGE SCALE GENOMIC DNA]</scope>
    <source>
        <strain evidence="2">ATCC 50505</strain>
    </source>
</reference>
<dbReference type="STRING" id="993615.L2GM32"/>
<dbReference type="EMBL" id="JH370137">
    <property type="protein sequence ID" value="ELA41901.1"/>
    <property type="molecule type" value="Genomic_DNA"/>
</dbReference>
<name>L2GM32_VITCO</name>
<evidence type="ECO:0000313" key="1">
    <source>
        <dbReference type="EMBL" id="ELA41901.1"/>
    </source>
</evidence>
<dbReference type="VEuPathDB" id="MicrosporidiaDB:VICG_01085"/>
<sequence>MNETEGTKKLPRNRSLRKIKRALRNPDPSLVFFYLKDVHISSRVELNDELMNKLLKFMKSFLQNDIFIKNDFESFMSKFLKKVTSQSPELHIRCISMLKSAVSADPSDKSNDLEFYRTMFGYSKIYTIFKDQIKSLFTEGAEPEFLLCLMKLLDNHKLIYKNLLPVIEKLGMFLDQHIVDRTVIECCTALHCAGRTCPELFNNVFVASLLTYLIDLLVDPQNFIFIGFSESKIIINTVETLTDILSSNMEQTDADLRKLSMGLFRLLAENIREYKRSTVYEEIMVVLSATACLESIFKLFLKAGNRNIEFLDADLLNFTVFERSVKSKESYSSPPDHETNKTGTVDQRLHLEFERPFKHHYNAQCQILRDDFIVSKYKFLDLFWSLTNTFERVEFLNDLCKIEASYKLFSVLNNLKSNIEWSDLIVFACNAPKKENYIPFIFDSRYTKRKEHHIFLSIFLTNLINTAKESTDVSMKSHTKSDDSRRELIYFTGGMPFVPDSCL</sequence>
<dbReference type="HOGENOM" id="CLU_542065_0_0_1"/>
<keyword evidence="2" id="KW-1185">Reference proteome</keyword>
<dbReference type="InterPro" id="IPR016024">
    <property type="entry name" value="ARM-type_fold"/>
</dbReference>
<organism evidence="1 2">
    <name type="scientific">Vittaforma corneae (strain ATCC 50505)</name>
    <name type="common">Microsporidian parasite</name>
    <name type="synonym">Nosema corneum</name>
    <dbReference type="NCBI Taxonomy" id="993615"/>
    <lineage>
        <taxon>Eukaryota</taxon>
        <taxon>Fungi</taxon>
        <taxon>Fungi incertae sedis</taxon>
        <taxon>Microsporidia</taxon>
        <taxon>Nosematidae</taxon>
        <taxon>Vittaforma</taxon>
    </lineage>
</organism>
<proteinExistence type="predicted"/>
<dbReference type="InParanoid" id="L2GM32"/>